<protein>
    <recommendedName>
        <fullName evidence="2">ABC transporter domain-containing protein</fullName>
    </recommendedName>
</protein>
<proteinExistence type="predicted"/>
<dbReference type="SUPFAM" id="SSF52540">
    <property type="entry name" value="P-loop containing nucleoside triphosphate hydrolases"/>
    <property type="match status" value="1"/>
</dbReference>
<dbReference type="Gene3D" id="3.40.50.300">
    <property type="entry name" value="P-loop containing nucleotide triphosphate hydrolases"/>
    <property type="match status" value="1"/>
</dbReference>
<name>A0A7S4GN22_OXYMA</name>
<evidence type="ECO:0008006" key="2">
    <source>
        <dbReference type="Google" id="ProtNLM"/>
    </source>
</evidence>
<dbReference type="EMBL" id="HBJB01001790">
    <property type="protein sequence ID" value="CAE0841927.1"/>
    <property type="molecule type" value="Transcribed_RNA"/>
</dbReference>
<reference evidence="1" key="1">
    <citation type="submission" date="2021-01" db="EMBL/GenBank/DDBJ databases">
        <authorList>
            <person name="Corre E."/>
            <person name="Pelletier E."/>
            <person name="Niang G."/>
            <person name="Scheremetjew M."/>
            <person name="Finn R."/>
            <person name="Kale V."/>
            <person name="Holt S."/>
            <person name="Cochrane G."/>
            <person name="Meng A."/>
            <person name="Brown T."/>
            <person name="Cohen L."/>
        </authorList>
    </citation>
    <scope>NUCLEOTIDE SEQUENCE</scope>
    <source>
        <strain evidence="1">LB1974</strain>
    </source>
</reference>
<dbReference type="AlphaFoldDB" id="A0A7S4GN22"/>
<sequence>MAEKEERVRGILEAKFRRLGSTVLEVAHRLWAVAGCDRVVVMENGEIAEIGPPATLLDPQNGQSKFRNMVASLGDEDLQAVRAAVRREEVDSHDC</sequence>
<evidence type="ECO:0000313" key="1">
    <source>
        <dbReference type="EMBL" id="CAE0841927.1"/>
    </source>
</evidence>
<gene>
    <name evidence="1" type="ORF">OMAR00294_LOCUS1514</name>
</gene>
<dbReference type="InterPro" id="IPR027417">
    <property type="entry name" value="P-loop_NTPase"/>
</dbReference>
<accession>A0A7S4GN22</accession>
<organism evidence="1">
    <name type="scientific">Oxyrrhis marina</name>
    <name type="common">Dinoflagellate</name>
    <dbReference type="NCBI Taxonomy" id="2969"/>
    <lineage>
        <taxon>Eukaryota</taxon>
        <taxon>Sar</taxon>
        <taxon>Alveolata</taxon>
        <taxon>Dinophyceae</taxon>
        <taxon>Oxyrrhinales</taxon>
        <taxon>Oxyrrhinaceae</taxon>
        <taxon>Oxyrrhis</taxon>
    </lineage>
</organism>